<evidence type="ECO:0000313" key="3">
    <source>
        <dbReference type="Proteomes" id="UP000681425"/>
    </source>
</evidence>
<dbReference type="PROSITE" id="PS51819">
    <property type="entry name" value="VOC"/>
    <property type="match status" value="1"/>
</dbReference>
<dbReference type="Pfam" id="PF00903">
    <property type="entry name" value="Glyoxalase"/>
    <property type="match status" value="1"/>
</dbReference>
<dbReference type="KEGG" id="spph:KFK14_22975"/>
<keyword evidence="3" id="KW-1185">Reference proteome</keyword>
<evidence type="ECO:0000259" key="1">
    <source>
        <dbReference type="PROSITE" id="PS51819"/>
    </source>
</evidence>
<evidence type="ECO:0000313" key="2">
    <source>
        <dbReference type="EMBL" id="QUT05766.1"/>
    </source>
</evidence>
<dbReference type="Gene3D" id="3.10.180.10">
    <property type="entry name" value="2,3-Dihydroxybiphenyl 1,2-Dioxygenase, domain 1"/>
    <property type="match status" value="1"/>
</dbReference>
<name>A0A975K6M6_9SPHN</name>
<protein>
    <submittedName>
        <fullName evidence="2">VOC family protein</fullName>
    </submittedName>
</protein>
<sequence length="153" mass="17049">MAKPVIDETAVSSVETGIIVRNIEAMVRFYIDMLGFEPYGETKLDFVHVRGFRLGNTILKLTYFYEPVDAPLVEGFAPGMRYLTLRVSNIGEAYASLIAAGFEPWLELETATTTRGVVYQHCGVFDPDRNFVELVQGESYSPPSPAFARGEVE</sequence>
<feature type="domain" description="VOC" evidence="1">
    <location>
        <begin position="10"/>
        <end position="137"/>
    </location>
</feature>
<dbReference type="EMBL" id="CP073910">
    <property type="protein sequence ID" value="QUT05766.1"/>
    <property type="molecule type" value="Genomic_DNA"/>
</dbReference>
<organism evidence="2 3">
    <name type="scientific">Sphingobium phenoxybenzoativorans</name>
    <dbReference type="NCBI Taxonomy" id="1592790"/>
    <lineage>
        <taxon>Bacteria</taxon>
        <taxon>Pseudomonadati</taxon>
        <taxon>Pseudomonadota</taxon>
        <taxon>Alphaproteobacteria</taxon>
        <taxon>Sphingomonadales</taxon>
        <taxon>Sphingomonadaceae</taxon>
        <taxon>Sphingobium</taxon>
    </lineage>
</organism>
<dbReference type="InterPro" id="IPR037523">
    <property type="entry name" value="VOC_core"/>
</dbReference>
<dbReference type="SUPFAM" id="SSF54593">
    <property type="entry name" value="Glyoxalase/Bleomycin resistance protein/Dihydroxybiphenyl dioxygenase"/>
    <property type="match status" value="1"/>
</dbReference>
<dbReference type="InterPro" id="IPR004360">
    <property type="entry name" value="Glyas_Fos-R_dOase_dom"/>
</dbReference>
<dbReference type="RefSeq" id="WP_212609279.1">
    <property type="nucleotide sequence ID" value="NZ_CP073910.1"/>
</dbReference>
<dbReference type="AlphaFoldDB" id="A0A975K6M6"/>
<reference evidence="2" key="1">
    <citation type="submission" date="2021-04" db="EMBL/GenBank/DDBJ databases">
        <title>Isolation of p-tert-butylphenol degrading bacteria Sphingobium phenoxybenzoativorans Tas13 from active sludge.</title>
        <authorList>
            <person name="Li Y."/>
        </authorList>
    </citation>
    <scope>NUCLEOTIDE SEQUENCE</scope>
    <source>
        <strain evidence="2">Tas13</strain>
    </source>
</reference>
<proteinExistence type="predicted"/>
<accession>A0A975K6M6</accession>
<dbReference type="CDD" id="cd06587">
    <property type="entry name" value="VOC"/>
    <property type="match status" value="1"/>
</dbReference>
<gene>
    <name evidence="2" type="ORF">KFK14_22975</name>
</gene>
<dbReference type="Proteomes" id="UP000681425">
    <property type="component" value="Chromosome"/>
</dbReference>
<dbReference type="InterPro" id="IPR029068">
    <property type="entry name" value="Glyas_Bleomycin-R_OHBP_Dase"/>
</dbReference>